<comment type="caution">
    <text evidence="2">The sequence shown here is derived from an EMBL/GenBank/DDBJ whole genome shotgun (WGS) entry which is preliminary data.</text>
</comment>
<feature type="non-terminal residue" evidence="2">
    <location>
        <position position="212"/>
    </location>
</feature>
<protein>
    <submittedName>
        <fullName evidence="2">Uncharacterized protein</fullName>
    </submittedName>
</protein>
<accession>A0A2S4PIH8</accession>
<feature type="region of interest" description="Disordered" evidence="1">
    <location>
        <begin position="1"/>
        <end position="20"/>
    </location>
</feature>
<evidence type="ECO:0000313" key="2">
    <source>
        <dbReference type="EMBL" id="POS81851.1"/>
    </source>
</evidence>
<gene>
    <name evidence="2" type="ORF">EPUL_005640</name>
</gene>
<evidence type="ECO:0000313" key="3">
    <source>
        <dbReference type="Proteomes" id="UP000237438"/>
    </source>
</evidence>
<reference evidence="2 3" key="1">
    <citation type="submission" date="2017-10" db="EMBL/GenBank/DDBJ databases">
        <title>Development of genomic resources for the powdery mildew, Erysiphe pulchra.</title>
        <authorList>
            <person name="Wadl P.A."/>
            <person name="Mack B.M."/>
            <person name="Moore G."/>
            <person name="Beltz S.B."/>
        </authorList>
    </citation>
    <scope>NUCLEOTIDE SEQUENCE [LARGE SCALE GENOMIC DNA]</scope>
    <source>
        <strain evidence="2">Cflorida</strain>
    </source>
</reference>
<feature type="region of interest" description="Disordered" evidence="1">
    <location>
        <begin position="132"/>
        <end position="153"/>
    </location>
</feature>
<dbReference type="EMBL" id="PEDP01006772">
    <property type="protein sequence ID" value="POS81851.1"/>
    <property type="molecule type" value="Genomic_DNA"/>
</dbReference>
<dbReference type="AlphaFoldDB" id="A0A2S4PIH8"/>
<keyword evidence="3" id="KW-1185">Reference proteome</keyword>
<organism evidence="2 3">
    <name type="scientific">Erysiphe pulchra</name>
    <dbReference type="NCBI Taxonomy" id="225359"/>
    <lineage>
        <taxon>Eukaryota</taxon>
        <taxon>Fungi</taxon>
        <taxon>Dikarya</taxon>
        <taxon>Ascomycota</taxon>
        <taxon>Pezizomycotina</taxon>
        <taxon>Leotiomycetes</taxon>
        <taxon>Erysiphales</taxon>
        <taxon>Erysiphaceae</taxon>
        <taxon>Erysiphe</taxon>
    </lineage>
</organism>
<sequence length="212" mass="23403">MAGADSDVDMSPPTTPTRISSRKYYESHRNFFDKERLAIAEREQIAEEYARALDEATSCVQQLGLSKATGQLEEALSQVIKRFAHGENLLSNDVGRVGLASSIYARSQGNAGTTKLSYAEVTKTHFPYKLGANLPQKLSNPTPRNSKNARGKVEKAEEWYTCVIDHVPRTLSTLDGESRDVTGEMAREEVQSITGLVPTKLTWSKKTLANPL</sequence>
<proteinExistence type="predicted"/>
<evidence type="ECO:0000256" key="1">
    <source>
        <dbReference type="SAM" id="MobiDB-lite"/>
    </source>
</evidence>
<name>A0A2S4PIH8_9PEZI</name>
<dbReference type="Proteomes" id="UP000237438">
    <property type="component" value="Unassembled WGS sequence"/>
</dbReference>
<feature type="compositionally biased region" description="Polar residues" evidence="1">
    <location>
        <begin position="136"/>
        <end position="148"/>
    </location>
</feature>